<dbReference type="Gene3D" id="3.40.1440.10">
    <property type="entry name" value="GIY-YIG endonuclease"/>
    <property type="match status" value="1"/>
</dbReference>
<dbReference type="PROSITE" id="PS50164">
    <property type="entry name" value="GIY_YIG"/>
    <property type="match status" value="1"/>
</dbReference>
<evidence type="ECO:0000256" key="1">
    <source>
        <dbReference type="SAM" id="MobiDB-lite"/>
    </source>
</evidence>
<proteinExistence type="predicted"/>
<dbReference type="Pfam" id="PF01541">
    <property type="entry name" value="GIY-YIG"/>
    <property type="match status" value="1"/>
</dbReference>
<dbReference type="SUPFAM" id="SSF82771">
    <property type="entry name" value="GIY-YIG endonuclease"/>
    <property type="match status" value="1"/>
</dbReference>
<name>A0A2H0VB34_9BACT</name>
<accession>A0A2H0VB34</accession>
<protein>
    <recommendedName>
        <fullName evidence="2">GIY-YIG domain-containing protein</fullName>
    </recommendedName>
</protein>
<dbReference type="EMBL" id="PFAK01000030">
    <property type="protein sequence ID" value="PIR96303.1"/>
    <property type="molecule type" value="Genomic_DNA"/>
</dbReference>
<evidence type="ECO:0000259" key="2">
    <source>
        <dbReference type="PROSITE" id="PS50164"/>
    </source>
</evidence>
<organism evidence="3 4">
    <name type="scientific">Candidatus Doudnabacteria bacterium CG10_big_fil_rev_8_21_14_0_10_42_18</name>
    <dbReference type="NCBI Taxonomy" id="1974552"/>
    <lineage>
        <taxon>Bacteria</taxon>
        <taxon>Candidatus Doudnaibacteriota</taxon>
    </lineage>
</organism>
<feature type="compositionally biased region" description="Polar residues" evidence="1">
    <location>
        <begin position="33"/>
        <end position="42"/>
    </location>
</feature>
<dbReference type="Proteomes" id="UP000230922">
    <property type="component" value="Unassembled WGS sequence"/>
</dbReference>
<sequence>MYYIYVLKSEKNKKRYVGSSSKLPTERTAEHNLGTNSFTRQNRPWRLIH</sequence>
<feature type="region of interest" description="Disordered" evidence="1">
    <location>
        <begin position="16"/>
        <end position="49"/>
    </location>
</feature>
<evidence type="ECO:0000313" key="3">
    <source>
        <dbReference type="EMBL" id="PIR96303.1"/>
    </source>
</evidence>
<feature type="domain" description="GIY-YIG" evidence="2">
    <location>
        <begin position="1"/>
        <end position="49"/>
    </location>
</feature>
<dbReference type="InterPro" id="IPR035901">
    <property type="entry name" value="GIY-YIG_endonuc_sf"/>
</dbReference>
<comment type="caution">
    <text evidence="3">The sequence shown here is derived from an EMBL/GenBank/DDBJ whole genome shotgun (WGS) entry which is preliminary data.</text>
</comment>
<reference evidence="4" key="1">
    <citation type="submission" date="2017-09" db="EMBL/GenBank/DDBJ databases">
        <title>Depth-based differentiation of microbial function through sediment-hosted aquifers and enrichment of novel symbionts in the deep terrestrial subsurface.</title>
        <authorList>
            <person name="Probst A.J."/>
            <person name="Ladd B."/>
            <person name="Jarett J.K."/>
            <person name="Geller-Mcgrath D.E."/>
            <person name="Sieber C.M.K."/>
            <person name="Emerson J.B."/>
            <person name="Anantharaman K."/>
            <person name="Thomas B.C."/>
            <person name="Malmstrom R."/>
            <person name="Stieglmeier M."/>
            <person name="Klingl A."/>
            <person name="Woyke T."/>
            <person name="Ryan C.M."/>
            <person name="Banfield J.F."/>
        </authorList>
    </citation>
    <scope>NUCLEOTIDE SEQUENCE [LARGE SCALE GENOMIC DNA]</scope>
</reference>
<gene>
    <name evidence="3" type="ORF">COT92_01885</name>
</gene>
<evidence type="ECO:0000313" key="4">
    <source>
        <dbReference type="Proteomes" id="UP000230922"/>
    </source>
</evidence>
<dbReference type="AlphaFoldDB" id="A0A2H0VB34"/>
<dbReference type="InterPro" id="IPR000305">
    <property type="entry name" value="GIY-YIG_endonuc"/>
</dbReference>